<name>A0A6J5LJW9_9CAUD</name>
<proteinExistence type="predicted"/>
<sequence length="254" mass="28223">MSSNYSINRDQIISLALRKLGTLEVGSTPDAETIANANMSLNLLVKQLNTDGLKLWKTSELIIPLFASQTSYTLGGSGCDLMYDSLAPTVAITDRPLKIIQGFYRNTSSTPVIDTPVMIVSKQEYNVLGSKFSTGTANTIFYDSKKTNGILYVYLTPDANSEANLELHVVAQMPLNDMTLATDIPDFPNEWMNCLVWNLADQLALEYGVPMNARQEIAQRATAYRTQLDDWNVEVSSTFFQPDFRSTSNNSYGR</sequence>
<gene>
    <name evidence="1" type="ORF">UFOVP135_18</name>
</gene>
<dbReference type="InterPro" id="IPR056209">
    <property type="entry name" value="SU10_adaptor"/>
</dbReference>
<evidence type="ECO:0000313" key="1">
    <source>
        <dbReference type="EMBL" id="CAB4131919.1"/>
    </source>
</evidence>
<protein>
    <recommendedName>
        <fullName evidence="2">Tail tubular protein A</fullName>
    </recommendedName>
</protein>
<reference evidence="1" key="1">
    <citation type="submission" date="2020-04" db="EMBL/GenBank/DDBJ databases">
        <authorList>
            <person name="Chiriac C."/>
            <person name="Salcher M."/>
            <person name="Ghai R."/>
            <person name="Kavagutti S V."/>
        </authorList>
    </citation>
    <scope>NUCLEOTIDE SEQUENCE</scope>
</reference>
<evidence type="ECO:0008006" key="2">
    <source>
        <dbReference type="Google" id="ProtNLM"/>
    </source>
</evidence>
<dbReference type="EMBL" id="LR796254">
    <property type="protein sequence ID" value="CAB4131919.1"/>
    <property type="molecule type" value="Genomic_DNA"/>
</dbReference>
<accession>A0A6J5LJW9</accession>
<dbReference type="Pfam" id="PF24175">
    <property type="entry name" value="SU10_adaptor"/>
    <property type="match status" value="1"/>
</dbReference>
<organism evidence="1">
    <name type="scientific">uncultured Caudovirales phage</name>
    <dbReference type="NCBI Taxonomy" id="2100421"/>
    <lineage>
        <taxon>Viruses</taxon>
        <taxon>Duplodnaviria</taxon>
        <taxon>Heunggongvirae</taxon>
        <taxon>Uroviricota</taxon>
        <taxon>Caudoviricetes</taxon>
        <taxon>Peduoviridae</taxon>
        <taxon>Maltschvirus</taxon>
        <taxon>Maltschvirus maltsch</taxon>
    </lineage>
</organism>